<dbReference type="GO" id="GO:0016491">
    <property type="term" value="F:oxidoreductase activity"/>
    <property type="evidence" value="ECO:0007669"/>
    <property type="project" value="UniProtKB-KW"/>
</dbReference>
<dbReference type="InterPro" id="IPR051164">
    <property type="entry name" value="NmrA-like_oxidored"/>
</dbReference>
<evidence type="ECO:0000313" key="5">
    <source>
        <dbReference type="EMBL" id="CEF76907.1"/>
    </source>
</evidence>
<reference evidence="6 7" key="1">
    <citation type="journal article" date="2007" name="Science">
        <title>The Fusarium graminearum genome reveals a link between localized polymorphism and pathogen specialization.</title>
        <authorList>
            <person name="Cuomo C.A."/>
            <person name="Gueldener U."/>
            <person name="Xu J.-R."/>
            <person name="Trail F."/>
            <person name="Turgeon B.G."/>
            <person name="Di Pietro A."/>
            <person name="Walton J.D."/>
            <person name="Ma L.-J."/>
            <person name="Baker S.E."/>
            <person name="Rep M."/>
            <person name="Adam G."/>
            <person name="Antoniw J."/>
            <person name="Baldwin T."/>
            <person name="Calvo S.E."/>
            <person name="Chang Y.-L."/>
            <person name="DeCaprio D."/>
            <person name="Gale L.R."/>
            <person name="Gnerre S."/>
            <person name="Goswami R.S."/>
            <person name="Hammond-Kosack K."/>
            <person name="Harris L.J."/>
            <person name="Hilburn K."/>
            <person name="Kennell J.C."/>
            <person name="Kroken S."/>
            <person name="Magnuson J.K."/>
            <person name="Mannhaupt G."/>
            <person name="Mauceli E.W."/>
            <person name="Mewes H.-W."/>
            <person name="Mitterbauer R."/>
            <person name="Muehlbauer G."/>
            <person name="Muensterkoetter M."/>
            <person name="Nelson D."/>
            <person name="O'Donnell K."/>
            <person name="Ouellet T."/>
            <person name="Qi W."/>
            <person name="Quesneville H."/>
            <person name="Roncero M.I.G."/>
            <person name="Seong K.-Y."/>
            <person name="Tetko I.V."/>
            <person name="Urban M."/>
            <person name="Waalwijk C."/>
            <person name="Ward T.J."/>
            <person name="Yao J."/>
            <person name="Birren B.W."/>
            <person name="Kistler H.C."/>
        </authorList>
    </citation>
    <scope>NUCLEOTIDE SEQUENCE [LARGE SCALE GENOMIC DNA]</scope>
    <source>
        <strain evidence="7">ATCC MYA-4620 / CBS 123657 / FGSC 9075 / NRRL 31084 / PH-1</strain>
        <strain evidence="6">PH-1 / ATCC MYA-4620 / FGSC 9075 / NRRL 31084</strain>
    </source>
</reference>
<comment type="similarity">
    <text evidence="1">Belongs to the NmrA-type oxidoreductase family.</text>
</comment>
<dbReference type="VEuPathDB" id="FungiDB:FGRAMPH1_01G10207"/>
<evidence type="ECO:0000259" key="4">
    <source>
        <dbReference type="Pfam" id="PF05368"/>
    </source>
</evidence>
<reference evidence="6" key="5">
    <citation type="submission" date="2017-01" db="UniProtKB">
        <authorList>
            <consortium name="EnsemblFungi"/>
        </authorList>
    </citation>
    <scope>IDENTIFICATION</scope>
    <source>
        <strain evidence="6">PH-1 / ATCC MYA-4620 / FGSC 9075 / NRRL 31084</strain>
    </source>
</reference>
<dbReference type="GO" id="GO:0005634">
    <property type="term" value="C:nucleus"/>
    <property type="evidence" value="ECO:0007669"/>
    <property type="project" value="TreeGrafter"/>
</dbReference>
<evidence type="ECO:0000313" key="6">
    <source>
        <dbReference type="EnsemblFungi" id="CEF76907"/>
    </source>
</evidence>
<gene>
    <name evidence="6" type="primary">FG08538.1</name>
    <name evidence="5" type="ORF">FGRAMPH1_01T10207</name>
</gene>
<keyword evidence="3" id="KW-0560">Oxidoreductase</keyword>
<keyword evidence="2" id="KW-0521">NADP</keyword>
<evidence type="ECO:0000256" key="1">
    <source>
        <dbReference type="ARBA" id="ARBA00006328"/>
    </source>
</evidence>
<evidence type="ECO:0000313" key="7">
    <source>
        <dbReference type="Proteomes" id="UP000070720"/>
    </source>
</evidence>
<dbReference type="eggNOG" id="ENOG502SKH5">
    <property type="taxonomic scope" value="Eukaryota"/>
</dbReference>
<reference evidence="6 7" key="2">
    <citation type="journal article" date="2010" name="Nature">
        <title>Comparative genomics reveals mobile pathogenicity chromosomes in Fusarium.</title>
        <authorList>
            <person name="Ma L.J."/>
            <person name="van der Does H.C."/>
            <person name="Borkovich K.A."/>
            <person name="Coleman J.J."/>
            <person name="Daboussi M.J."/>
            <person name="Di Pietro A."/>
            <person name="Dufresne M."/>
            <person name="Freitag M."/>
            <person name="Grabherr M."/>
            <person name="Henrissat B."/>
            <person name="Houterman P.M."/>
            <person name="Kang S."/>
            <person name="Shim W.B."/>
            <person name="Woloshuk C."/>
            <person name="Xie X."/>
            <person name="Xu J.R."/>
            <person name="Antoniw J."/>
            <person name="Baker S.E."/>
            <person name="Bluhm B.H."/>
            <person name="Breakspear A."/>
            <person name="Brown D.W."/>
            <person name="Butchko R.A."/>
            <person name="Chapman S."/>
            <person name="Coulson R."/>
            <person name="Coutinho P.M."/>
            <person name="Danchin E.G."/>
            <person name="Diener A."/>
            <person name="Gale L.R."/>
            <person name="Gardiner D.M."/>
            <person name="Goff S."/>
            <person name="Hammond-Kosack K.E."/>
            <person name="Hilburn K."/>
            <person name="Hua-Van A."/>
            <person name="Jonkers W."/>
            <person name="Kazan K."/>
            <person name="Kodira C.D."/>
            <person name="Koehrsen M."/>
            <person name="Kumar L."/>
            <person name="Lee Y.H."/>
            <person name="Li L."/>
            <person name="Manners J.M."/>
            <person name="Miranda-Saavedra D."/>
            <person name="Mukherjee M."/>
            <person name="Park G."/>
            <person name="Park J."/>
            <person name="Park S.Y."/>
            <person name="Proctor R.H."/>
            <person name="Regev A."/>
            <person name="Ruiz-Roldan M.C."/>
            <person name="Sain D."/>
            <person name="Sakthikumar S."/>
            <person name="Sykes S."/>
            <person name="Schwartz D.C."/>
            <person name="Turgeon B.G."/>
            <person name="Wapinski I."/>
            <person name="Yoder O."/>
            <person name="Young S."/>
            <person name="Zeng Q."/>
            <person name="Zhou S."/>
            <person name="Galagan J."/>
            <person name="Cuomo C.A."/>
            <person name="Kistler H.C."/>
            <person name="Rep M."/>
        </authorList>
    </citation>
    <scope>GENOME REANNOTATION</scope>
    <source>
        <strain evidence="7">ATCC MYA-4620 / CBS 123657 / FGSC 9075 / NRRL 31084 / PH-1</strain>
        <strain evidence="6">PH-1 / ATCC MYA-4620 / FGSC 9075 / NRRL 31084</strain>
    </source>
</reference>
<dbReference type="InterPro" id="IPR008030">
    <property type="entry name" value="NmrA-like"/>
</dbReference>
<name>A0A0E0S082_GIBZE</name>
<dbReference type="Gene3D" id="3.40.50.720">
    <property type="entry name" value="NAD(P)-binding Rossmann-like Domain"/>
    <property type="match status" value="1"/>
</dbReference>
<dbReference type="EnsemblFungi" id="CEF76907">
    <property type="protein sequence ID" value="CEF76907"/>
    <property type="gene ID" value="FGRRES_17016_M"/>
</dbReference>
<dbReference type="InterPro" id="IPR036291">
    <property type="entry name" value="NAD(P)-bd_dom_sf"/>
</dbReference>
<dbReference type="STRING" id="229533.A0A0E0S082"/>
<dbReference type="Pfam" id="PF05368">
    <property type="entry name" value="NmrA"/>
    <property type="match status" value="1"/>
</dbReference>
<dbReference type="Proteomes" id="UP000070720">
    <property type="component" value="Chromosome 2"/>
</dbReference>
<dbReference type="AlphaFoldDB" id="A0A0E0S082"/>
<proteinExistence type="inferred from homology"/>
<reference evidence="5 7" key="4">
    <citation type="journal article" date="2015" name="BMC Genomics">
        <title>The completed genome sequence of the pathogenic ascomycete fungus Fusarium graminearum.</title>
        <authorList>
            <person name="King R."/>
            <person name="Urban M."/>
            <person name="Hammond-Kosack M.C."/>
            <person name="Hassani-Pak K."/>
            <person name="Hammond-Kosack K.E."/>
        </authorList>
    </citation>
    <scope>NUCLEOTIDE SEQUENCE [LARGE SCALE GENOMIC DNA]</scope>
    <source>
        <strain evidence="7">ATCC MYA-4620 / CBS 123657 / FGSC 9075 / NRRL 31084 / PH-1</strain>
        <strain evidence="5">PH-1</strain>
    </source>
</reference>
<feature type="domain" description="NmrA-like" evidence="4">
    <location>
        <begin position="6"/>
        <end position="254"/>
    </location>
</feature>
<accession>A0A0E0S082</accession>
<dbReference type="InParanoid" id="A0A0E0S082"/>
<dbReference type="PANTHER" id="PTHR42748">
    <property type="entry name" value="NITROGEN METABOLITE REPRESSION PROTEIN NMRA FAMILY MEMBER"/>
    <property type="match status" value="1"/>
</dbReference>
<evidence type="ECO:0000256" key="3">
    <source>
        <dbReference type="ARBA" id="ARBA00023002"/>
    </source>
</evidence>
<evidence type="ECO:0000256" key="2">
    <source>
        <dbReference type="ARBA" id="ARBA00022857"/>
    </source>
</evidence>
<sequence length="308" mass="34128">MYTPVVFVSGATGCQGGAVARCLRSKGVPVHALARDPTSAKAKELESIGVELTPGDYDNKAALDEAMRGCTSFFLVLMPDFTDLTAERRWATSIVLAAKTAGVKHAVYSSGFSANDPDSLTFLEKGGFLDTVMRNKNAIEAQTRNAGFDYWTILRPGFFMSNFVEPSVRMYPDLVEKGAWTTTLTPTTIIPLTNTVIIGRFGGEAFIDPKRFDKKEITYADDWLDSETILQKLSVAVAKELRAKYLSEEEIEDQKPTNPFISGQLCIRDMAKLATKEGTEEWGIPLSTFDEFLQREKVAVQETYHKYG</sequence>
<dbReference type="PANTHER" id="PTHR42748:SF30">
    <property type="entry name" value="NMRA-LIKE DOMAIN-CONTAINING PROTEIN"/>
    <property type="match status" value="1"/>
</dbReference>
<keyword evidence="7" id="KW-1185">Reference proteome</keyword>
<dbReference type="SUPFAM" id="SSF51735">
    <property type="entry name" value="NAD(P)-binding Rossmann-fold domains"/>
    <property type="match status" value="1"/>
</dbReference>
<dbReference type="EMBL" id="HG970333">
    <property type="protein sequence ID" value="CEF76907.1"/>
    <property type="molecule type" value="Genomic_DNA"/>
</dbReference>
<organism evidence="6">
    <name type="scientific">Gibberella zeae (strain ATCC MYA-4620 / CBS 123657 / FGSC 9075 / NRRL 31084 / PH-1)</name>
    <name type="common">Wheat head blight fungus</name>
    <name type="synonym">Fusarium graminearum</name>
    <dbReference type="NCBI Taxonomy" id="229533"/>
    <lineage>
        <taxon>Eukaryota</taxon>
        <taxon>Fungi</taxon>
        <taxon>Dikarya</taxon>
        <taxon>Ascomycota</taxon>
        <taxon>Pezizomycotina</taxon>
        <taxon>Sordariomycetes</taxon>
        <taxon>Hypocreomycetidae</taxon>
        <taxon>Hypocreales</taxon>
        <taxon>Nectriaceae</taxon>
        <taxon>Fusarium</taxon>
    </lineage>
</organism>
<dbReference type="Gene3D" id="3.90.25.10">
    <property type="entry name" value="UDP-galactose 4-epimerase, domain 1"/>
    <property type="match status" value="1"/>
</dbReference>
<protein>
    <submittedName>
        <fullName evidence="5">Chromosome 2, complete genome</fullName>
    </submittedName>
</protein>
<reference key="3">
    <citation type="submission" date="2014-02" db="EMBL/GenBank/DDBJ databases">
        <title>A revised Fusarium graminearum genomic reference sequence using whole shotgun re-sequencing.</title>
        <authorList>
            <person name="King R."/>
            <person name="Urban M."/>
            <person name="Hassani-Pak K."/>
            <person name="Hammond-Kosack K."/>
        </authorList>
    </citation>
    <scope>NUCLEOTIDE SEQUENCE</scope>
    <source>
        <strain>PH-1</strain>
    </source>
</reference>